<organism evidence="2">
    <name type="scientific">Anopheles triannulatus</name>
    <dbReference type="NCBI Taxonomy" id="58253"/>
    <lineage>
        <taxon>Eukaryota</taxon>
        <taxon>Metazoa</taxon>
        <taxon>Ecdysozoa</taxon>
        <taxon>Arthropoda</taxon>
        <taxon>Hexapoda</taxon>
        <taxon>Insecta</taxon>
        <taxon>Pterygota</taxon>
        <taxon>Neoptera</taxon>
        <taxon>Endopterygota</taxon>
        <taxon>Diptera</taxon>
        <taxon>Nematocera</taxon>
        <taxon>Culicoidea</taxon>
        <taxon>Culicidae</taxon>
        <taxon>Anophelinae</taxon>
        <taxon>Anopheles</taxon>
    </lineage>
</organism>
<sequence>MLEGCQGSICMSVCVCVCVCVCTRAHRCALVAGVERGGNVGGETGGSCVTLHTGGSISICHIMRAAILSILKRSSR</sequence>
<proteinExistence type="predicted"/>
<reference evidence="2" key="1">
    <citation type="submission" date="2018-01" db="EMBL/GenBank/DDBJ databases">
        <title>An insight into the sialome of Amazonian anophelines.</title>
        <authorList>
            <person name="Ribeiro J.M."/>
            <person name="Scarpassa V."/>
            <person name="Calvo E."/>
        </authorList>
    </citation>
    <scope>NUCLEOTIDE SEQUENCE</scope>
    <source>
        <tissue evidence="2">Salivary glands</tissue>
    </source>
</reference>
<protein>
    <submittedName>
        <fullName evidence="2">Putative secreted protein</fullName>
    </submittedName>
</protein>
<name>A0A2M4B0T9_9DIPT</name>
<evidence type="ECO:0000256" key="1">
    <source>
        <dbReference type="SAM" id="SignalP"/>
    </source>
</evidence>
<evidence type="ECO:0000313" key="2">
    <source>
        <dbReference type="EMBL" id="MBW46582.1"/>
    </source>
</evidence>
<feature type="signal peptide" evidence="1">
    <location>
        <begin position="1"/>
        <end position="25"/>
    </location>
</feature>
<dbReference type="EMBL" id="GGFK01013261">
    <property type="protein sequence ID" value="MBW46582.1"/>
    <property type="molecule type" value="Transcribed_RNA"/>
</dbReference>
<dbReference type="AlphaFoldDB" id="A0A2M4B0T9"/>
<feature type="chain" id="PRO_5014720848" evidence="1">
    <location>
        <begin position="26"/>
        <end position="76"/>
    </location>
</feature>
<keyword evidence="1" id="KW-0732">Signal</keyword>
<accession>A0A2M4B0T9</accession>